<evidence type="ECO:0000313" key="4">
    <source>
        <dbReference type="Proteomes" id="UP000054498"/>
    </source>
</evidence>
<dbReference type="Gene3D" id="3.90.79.10">
    <property type="entry name" value="Nucleoside Triphosphate Pyrophosphohydrolase"/>
    <property type="match status" value="1"/>
</dbReference>
<protein>
    <submittedName>
        <fullName evidence="3">ADP-ribose pyrophosphatase</fullName>
        <ecNumber evidence="3">3.6.1.13</ecNumber>
    </submittedName>
</protein>
<dbReference type="InterPro" id="IPR015797">
    <property type="entry name" value="NUDIX_hydrolase-like_dom_sf"/>
</dbReference>
<dbReference type="RefSeq" id="XP_013905335.1">
    <property type="nucleotide sequence ID" value="XM_014049881.1"/>
</dbReference>
<dbReference type="PANTHER" id="PTHR43736:SF1">
    <property type="entry name" value="DIHYDRONEOPTERIN TRIPHOSPHATE DIPHOSPHATASE"/>
    <property type="match status" value="1"/>
</dbReference>
<keyword evidence="4" id="KW-1185">Reference proteome</keyword>
<feature type="region of interest" description="Disordered" evidence="1">
    <location>
        <begin position="23"/>
        <end position="47"/>
    </location>
</feature>
<dbReference type="GO" id="GO:0047631">
    <property type="term" value="F:ADP-ribose diphosphatase activity"/>
    <property type="evidence" value="ECO:0007669"/>
    <property type="project" value="UniProtKB-EC"/>
</dbReference>
<dbReference type="Proteomes" id="UP000054498">
    <property type="component" value="Unassembled WGS sequence"/>
</dbReference>
<dbReference type="GeneID" id="25734166"/>
<dbReference type="PROSITE" id="PS51462">
    <property type="entry name" value="NUDIX"/>
    <property type="match status" value="1"/>
</dbReference>
<accession>A0A0D2NPG3</accession>
<sequence length="231" mass="24091">MEAGPLAATAGVSTSTANAAPIAAGTQLPGSDPAAAAKPAGRSRMYPDEPRVGVGVVVFRAPHDSRNPEVLLVKRAKEPAMGLWCFPGGSLELGESLAACAVREVLEEASISLRCDTAPGDDSSDATADVSALGSYDPADDSEGFSKGLRRPTAFAAVDSIVRGEGGRVKFHYVVVEVAAMARDPNAQPVAGDDVSDAVWMRVDDLRGLGDKLVVNCERLAREAVERFRLT</sequence>
<dbReference type="EC" id="3.6.1.13" evidence="3"/>
<evidence type="ECO:0000313" key="3">
    <source>
        <dbReference type="EMBL" id="KIZ06316.1"/>
    </source>
</evidence>
<dbReference type="EMBL" id="KK100388">
    <property type="protein sequence ID" value="KIZ06316.1"/>
    <property type="molecule type" value="Genomic_DNA"/>
</dbReference>
<dbReference type="InterPro" id="IPR000086">
    <property type="entry name" value="NUDIX_hydrolase_dom"/>
</dbReference>
<name>A0A0D2NPG3_9CHLO</name>
<feature type="domain" description="Nudix hydrolase" evidence="2">
    <location>
        <begin position="49"/>
        <end position="227"/>
    </location>
</feature>
<dbReference type="Pfam" id="PF00293">
    <property type="entry name" value="NUDIX"/>
    <property type="match status" value="1"/>
</dbReference>
<reference evidence="3 4" key="1">
    <citation type="journal article" date="2013" name="BMC Genomics">
        <title>Reconstruction of the lipid metabolism for the microalga Monoraphidium neglectum from its genome sequence reveals characteristics suitable for biofuel production.</title>
        <authorList>
            <person name="Bogen C."/>
            <person name="Al-Dilaimi A."/>
            <person name="Albersmeier A."/>
            <person name="Wichmann J."/>
            <person name="Grundmann M."/>
            <person name="Rupp O."/>
            <person name="Lauersen K.J."/>
            <person name="Blifernez-Klassen O."/>
            <person name="Kalinowski J."/>
            <person name="Goesmann A."/>
            <person name="Mussgnug J.H."/>
            <person name="Kruse O."/>
        </authorList>
    </citation>
    <scope>NUCLEOTIDE SEQUENCE [LARGE SCALE GENOMIC DNA]</scope>
    <source>
        <strain evidence="3 4">SAG 48.87</strain>
    </source>
</reference>
<dbReference type="KEGG" id="mng:MNEG_1641"/>
<proteinExistence type="predicted"/>
<dbReference type="SUPFAM" id="SSF55811">
    <property type="entry name" value="Nudix"/>
    <property type="match status" value="1"/>
</dbReference>
<dbReference type="CDD" id="cd04673">
    <property type="entry name" value="NUDIX_ADPRase"/>
    <property type="match status" value="1"/>
</dbReference>
<evidence type="ECO:0000259" key="2">
    <source>
        <dbReference type="PROSITE" id="PS51462"/>
    </source>
</evidence>
<gene>
    <name evidence="3" type="ORF">MNEG_1641</name>
</gene>
<evidence type="ECO:0000256" key="1">
    <source>
        <dbReference type="SAM" id="MobiDB-lite"/>
    </source>
</evidence>
<feature type="region of interest" description="Disordered" evidence="1">
    <location>
        <begin position="116"/>
        <end position="145"/>
    </location>
</feature>
<dbReference type="PANTHER" id="PTHR43736">
    <property type="entry name" value="ADP-RIBOSE PYROPHOSPHATASE"/>
    <property type="match status" value="1"/>
</dbReference>
<organism evidence="3 4">
    <name type="scientific">Monoraphidium neglectum</name>
    <dbReference type="NCBI Taxonomy" id="145388"/>
    <lineage>
        <taxon>Eukaryota</taxon>
        <taxon>Viridiplantae</taxon>
        <taxon>Chlorophyta</taxon>
        <taxon>core chlorophytes</taxon>
        <taxon>Chlorophyceae</taxon>
        <taxon>CS clade</taxon>
        <taxon>Sphaeropleales</taxon>
        <taxon>Selenastraceae</taxon>
        <taxon>Monoraphidium</taxon>
    </lineage>
</organism>
<keyword evidence="3" id="KW-0378">Hydrolase</keyword>
<dbReference type="OrthoDB" id="447842at2759"/>
<dbReference type="AlphaFoldDB" id="A0A0D2NPG3"/>